<dbReference type="InterPro" id="IPR014710">
    <property type="entry name" value="RmlC-like_jellyroll"/>
</dbReference>
<protein>
    <recommendedName>
        <fullName evidence="3">Cupin domain-containing protein</fullName>
    </recommendedName>
</protein>
<sequence>MSIPPRTPATAAPAEGTPPVTRTVVLDQPLAVPAVTHRVEVRRISIAAGQPAGLHTHNCPVFGSIESGSVVYQIDGGPESVLTAGDTFYEPEGVRIARFDAQDDGVTFLAYFLLGAGQTVELEFPDT</sequence>
<evidence type="ECO:0008006" key="3">
    <source>
        <dbReference type="Google" id="ProtNLM"/>
    </source>
</evidence>
<keyword evidence="2" id="KW-1185">Reference proteome</keyword>
<dbReference type="EMBL" id="BOOJ01000058">
    <property type="protein sequence ID" value="GIH96000.1"/>
    <property type="molecule type" value="Genomic_DNA"/>
</dbReference>
<dbReference type="RefSeq" id="WP_204068068.1">
    <property type="nucleotide sequence ID" value="NZ_BOOJ01000058.1"/>
</dbReference>
<dbReference type="Gene3D" id="2.60.120.10">
    <property type="entry name" value="Jelly Rolls"/>
    <property type="match status" value="1"/>
</dbReference>
<gene>
    <name evidence="1" type="ORF">Psi01_66300</name>
</gene>
<comment type="caution">
    <text evidence="1">The sequence shown here is derived from an EMBL/GenBank/DDBJ whole genome shotgun (WGS) entry which is preliminary data.</text>
</comment>
<evidence type="ECO:0000313" key="1">
    <source>
        <dbReference type="EMBL" id="GIH96000.1"/>
    </source>
</evidence>
<name>A0A8J3SML9_9ACTN</name>
<reference evidence="1 2" key="1">
    <citation type="submission" date="2021-01" db="EMBL/GenBank/DDBJ databases">
        <title>Whole genome shotgun sequence of Planobispora siamensis NBRC 107568.</title>
        <authorList>
            <person name="Komaki H."/>
            <person name="Tamura T."/>
        </authorList>
    </citation>
    <scope>NUCLEOTIDE SEQUENCE [LARGE SCALE GENOMIC DNA]</scope>
    <source>
        <strain evidence="1 2">NBRC 107568</strain>
    </source>
</reference>
<dbReference type="PANTHER" id="PTHR38599">
    <property type="entry name" value="CUPIN DOMAIN PROTEIN (AFU_ORTHOLOGUE AFUA_3G13620)"/>
    <property type="match status" value="1"/>
</dbReference>
<dbReference type="InterPro" id="IPR011051">
    <property type="entry name" value="RmlC_Cupin_sf"/>
</dbReference>
<proteinExistence type="predicted"/>
<organism evidence="1 2">
    <name type="scientific">Planobispora siamensis</name>
    <dbReference type="NCBI Taxonomy" id="936338"/>
    <lineage>
        <taxon>Bacteria</taxon>
        <taxon>Bacillati</taxon>
        <taxon>Actinomycetota</taxon>
        <taxon>Actinomycetes</taxon>
        <taxon>Streptosporangiales</taxon>
        <taxon>Streptosporangiaceae</taxon>
        <taxon>Planobispora</taxon>
    </lineage>
</organism>
<dbReference type="AlphaFoldDB" id="A0A8J3SML9"/>
<dbReference type="SUPFAM" id="SSF51182">
    <property type="entry name" value="RmlC-like cupins"/>
    <property type="match status" value="1"/>
</dbReference>
<accession>A0A8J3SML9</accession>
<evidence type="ECO:0000313" key="2">
    <source>
        <dbReference type="Proteomes" id="UP000619788"/>
    </source>
</evidence>
<dbReference type="Proteomes" id="UP000619788">
    <property type="component" value="Unassembled WGS sequence"/>
</dbReference>
<dbReference type="PANTHER" id="PTHR38599:SF1">
    <property type="entry name" value="CUPIN DOMAIN PROTEIN (AFU_ORTHOLOGUE AFUA_3G13620)"/>
    <property type="match status" value="1"/>
</dbReference>